<evidence type="ECO:0000313" key="1">
    <source>
        <dbReference type="EMBL" id="KAK5631936.1"/>
    </source>
</evidence>
<dbReference type="AlphaFoldDB" id="A0AAN7USC7"/>
<sequence>MSATKPQNGCAISLYALNKLPSPRQPVPNDRAMWFTGDEHIHHDLPIRWKFGEYVLGHHIKMLGGHERKRSRRVKPKDWAHISTDVDAVLSVYW</sequence>
<accession>A0AAN7USC7</accession>
<comment type="caution">
    <text evidence="1">The sequence shown here is derived from an EMBL/GenBank/DDBJ whole genome shotgun (WGS) entry which is preliminary data.</text>
</comment>
<keyword evidence="2" id="KW-1185">Reference proteome</keyword>
<evidence type="ECO:0000313" key="2">
    <source>
        <dbReference type="Proteomes" id="UP001305414"/>
    </source>
</evidence>
<gene>
    <name evidence="1" type="ORF">RRF57_007649</name>
</gene>
<dbReference type="EMBL" id="JAWHQM010000022">
    <property type="protein sequence ID" value="KAK5631936.1"/>
    <property type="molecule type" value="Genomic_DNA"/>
</dbReference>
<dbReference type="Proteomes" id="UP001305414">
    <property type="component" value="Unassembled WGS sequence"/>
</dbReference>
<proteinExistence type="predicted"/>
<reference evidence="1 2" key="1">
    <citation type="submission" date="2023-10" db="EMBL/GenBank/DDBJ databases">
        <title>Draft genome sequence of Xylaria bambusicola isolate GMP-LS, the root and basal stem rot pathogen of sugarcane in Indonesia.</title>
        <authorList>
            <person name="Selvaraj P."/>
            <person name="Muralishankar V."/>
            <person name="Muruganantham S."/>
            <person name="Sp S."/>
            <person name="Haryani S."/>
            <person name="Lau K.J.X."/>
            <person name="Naqvi N.I."/>
        </authorList>
    </citation>
    <scope>NUCLEOTIDE SEQUENCE [LARGE SCALE GENOMIC DNA]</scope>
    <source>
        <strain evidence="1">GMP-LS</strain>
    </source>
</reference>
<protein>
    <submittedName>
        <fullName evidence="1">Uncharacterized protein</fullName>
    </submittedName>
</protein>
<name>A0AAN7USC7_9PEZI</name>
<organism evidence="1 2">
    <name type="scientific">Xylaria bambusicola</name>
    <dbReference type="NCBI Taxonomy" id="326684"/>
    <lineage>
        <taxon>Eukaryota</taxon>
        <taxon>Fungi</taxon>
        <taxon>Dikarya</taxon>
        <taxon>Ascomycota</taxon>
        <taxon>Pezizomycotina</taxon>
        <taxon>Sordariomycetes</taxon>
        <taxon>Xylariomycetidae</taxon>
        <taxon>Xylariales</taxon>
        <taxon>Xylariaceae</taxon>
        <taxon>Xylaria</taxon>
    </lineage>
</organism>